<dbReference type="Proteomes" id="UP000594771">
    <property type="component" value="Chromosome"/>
</dbReference>
<dbReference type="GO" id="GO:0006281">
    <property type="term" value="P:DNA repair"/>
    <property type="evidence" value="ECO:0007669"/>
    <property type="project" value="UniProtKB-KW"/>
</dbReference>
<dbReference type="GO" id="GO:0006310">
    <property type="term" value="P:DNA recombination"/>
    <property type="evidence" value="ECO:0007669"/>
    <property type="project" value="InterPro"/>
</dbReference>
<comment type="similarity">
    <text evidence="2 9">Belongs to the RecN family.</text>
</comment>
<dbReference type="InterPro" id="IPR027417">
    <property type="entry name" value="P-loop_NTPase"/>
</dbReference>
<keyword evidence="10" id="KW-0175">Coiled coil</keyword>
<keyword evidence="7 9" id="KW-0234">DNA repair</keyword>
<dbReference type="GO" id="GO:0043590">
    <property type="term" value="C:bacterial nucleoid"/>
    <property type="evidence" value="ECO:0007669"/>
    <property type="project" value="TreeGrafter"/>
</dbReference>
<dbReference type="RefSeq" id="WP_060778434.1">
    <property type="nucleotide sequence ID" value="NZ_CAJHLH010000005.1"/>
</dbReference>
<evidence type="ECO:0000256" key="6">
    <source>
        <dbReference type="ARBA" id="ARBA00022840"/>
    </source>
</evidence>
<reference evidence="13" key="2">
    <citation type="submission" date="2022-09" db="EMBL/GenBank/DDBJ databases">
        <title>Aerococcus urinae taxonomy study.</title>
        <authorList>
            <person name="Christensen J."/>
            <person name="Senneby E."/>
        </authorList>
    </citation>
    <scope>NUCLEOTIDE SEQUENCE</scope>
    <source>
        <strain evidence="13">NLD-066-U95</strain>
    </source>
</reference>
<evidence type="ECO:0000259" key="12">
    <source>
        <dbReference type="Pfam" id="PF02463"/>
    </source>
</evidence>
<dbReference type="GO" id="GO:0009432">
    <property type="term" value="P:SOS response"/>
    <property type="evidence" value="ECO:0007669"/>
    <property type="project" value="TreeGrafter"/>
</dbReference>
<dbReference type="PANTHER" id="PTHR11059:SF0">
    <property type="entry name" value="DNA REPAIR PROTEIN RECN"/>
    <property type="match status" value="1"/>
</dbReference>
<evidence type="ECO:0000256" key="9">
    <source>
        <dbReference type="PIRNR" id="PIRNR003128"/>
    </source>
</evidence>
<evidence type="ECO:0000256" key="8">
    <source>
        <dbReference type="ARBA" id="ARBA00033408"/>
    </source>
</evidence>
<dbReference type="EMBL" id="CP065662">
    <property type="protein sequence ID" value="QPS00687.1"/>
    <property type="molecule type" value="Genomic_DNA"/>
</dbReference>
<keyword evidence="16" id="KW-1185">Reference proteome</keyword>
<proteinExistence type="inferred from homology"/>
<dbReference type="OrthoDB" id="9806954at2"/>
<name>A0A0X8FER2_9LACT</name>
<dbReference type="InterPro" id="IPR003395">
    <property type="entry name" value="RecF/RecN/SMC_N"/>
</dbReference>
<evidence type="ECO:0000256" key="1">
    <source>
        <dbReference type="ARBA" id="ARBA00003618"/>
    </source>
</evidence>
<dbReference type="PANTHER" id="PTHR11059">
    <property type="entry name" value="DNA REPAIR PROTEIN RECN"/>
    <property type="match status" value="1"/>
</dbReference>
<evidence type="ECO:0000313" key="13">
    <source>
        <dbReference type="EMBL" id="MCY3053752.1"/>
    </source>
</evidence>
<dbReference type="NCBIfam" id="TIGR00634">
    <property type="entry name" value="recN"/>
    <property type="match status" value="1"/>
</dbReference>
<keyword evidence="5 9" id="KW-0227">DNA damage</keyword>
<dbReference type="GeneID" id="35767829"/>
<reference evidence="14 15" key="1">
    <citation type="submission" date="2020-12" db="EMBL/GenBank/DDBJ databases">
        <title>FDA dAtabase for Regulatory Grade micrObial Sequences (FDA-ARGOS): Supporting development and validation of Infectious Disease Dx tests.</title>
        <authorList>
            <person name="Sproer C."/>
            <person name="Gronow S."/>
            <person name="Severitt S."/>
            <person name="Schroder I."/>
            <person name="Tallon L."/>
            <person name="Sadzewicz L."/>
            <person name="Zhao X."/>
            <person name="Boylan J."/>
            <person name="Ott S."/>
            <person name="Bowen H."/>
            <person name="Vavikolanu K."/>
            <person name="Mehta A."/>
            <person name="Aluvathingal J."/>
            <person name="Nadendla S."/>
            <person name="Lowell S."/>
            <person name="Myers T."/>
            <person name="Yan Y."/>
            <person name="Sichtig H."/>
        </authorList>
    </citation>
    <scope>NUCLEOTIDE SEQUENCE [LARGE SCALE GENOMIC DNA]</scope>
    <source>
        <strain evidence="14 15">FDAARGOS_911</strain>
    </source>
</reference>
<evidence type="ECO:0000256" key="7">
    <source>
        <dbReference type="ARBA" id="ARBA00023204"/>
    </source>
</evidence>
<dbReference type="GO" id="GO:0005524">
    <property type="term" value="F:ATP binding"/>
    <property type="evidence" value="ECO:0007669"/>
    <property type="project" value="UniProtKB-KW"/>
</dbReference>
<dbReference type="InterPro" id="IPR004604">
    <property type="entry name" value="DNA_recomb/repair_RecN"/>
</dbReference>
<dbReference type="AlphaFoldDB" id="A0A0X8FER2"/>
<feature type="coiled-coil region" evidence="10">
    <location>
        <begin position="322"/>
        <end position="359"/>
    </location>
</feature>
<evidence type="ECO:0000313" key="16">
    <source>
        <dbReference type="Proteomes" id="UP001069145"/>
    </source>
</evidence>
<evidence type="ECO:0000256" key="10">
    <source>
        <dbReference type="SAM" id="Coils"/>
    </source>
</evidence>
<evidence type="ECO:0000256" key="5">
    <source>
        <dbReference type="ARBA" id="ARBA00022763"/>
    </source>
</evidence>
<comment type="function">
    <text evidence="1 9">May be involved in recombinational repair of damaged DNA.</text>
</comment>
<dbReference type="Pfam" id="PF02463">
    <property type="entry name" value="SMC_N"/>
    <property type="match status" value="1"/>
</dbReference>
<keyword evidence="4" id="KW-0547">Nucleotide-binding</keyword>
<evidence type="ECO:0000256" key="4">
    <source>
        <dbReference type="ARBA" id="ARBA00022741"/>
    </source>
</evidence>
<dbReference type="PIRSF" id="PIRSF003128">
    <property type="entry name" value="RecN"/>
    <property type="match status" value="1"/>
</dbReference>
<keyword evidence="6" id="KW-0067">ATP-binding</keyword>
<dbReference type="Proteomes" id="UP001069145">
    <property type="component" value="Unassembled WGS sequence"/>
</dbReference>
<evidence type="ECO:0000256" key="3">
    <source>
        <dbReference type="ARBA" id="ARBA00021315"/>
    </source>
</evidence>
<accession>A0A0X8FER2</accession>
<evidence type="ECO:0000256" key="2">
    <source>
        <dbReference type="ARBA" id="ARBA00009441"/>
    </source>
</evidence>
<dbReference type="FunFam" id="3.40.50.300:FF:000319">
    <property type="entry name" value="DNA repair protein RecN"/>
    <property type="match status" value="1"/>
</dbReference>
<organism evidence="14 15">
    <name type="scientific">Aerococcus urinae</name>
    <dbReference type="NCBI Taxonomy" id="1376"/>
    <lineage>
        <taxon>Bacteria</taxon>
        <taxon>Bacillati</taxon>
        <taxon>Bacillota</taxon>
        <taxon>Bacilli</taxon>
        <taxon>Lactobacillales</taxon>
        <taxon>Aerococcaceae</taxon>
        <taxon>Aerococcus</taxon>
    </lineage>
</organism>
<evidence type="ECO:0000313" key="15">
    <source>
        <dbReference type="Proteomes" id="UP000594771"/>
    </source>
</evidence>
<dbReference type="KEGG" id="aun:AWM73_05470"/>
<dbReference type="CDD" id="cd03241">
    <property type="entry name" value="ABC_RecN"/>
    <property type="match status" value="2"/>
</dbReference>
<feature type="domain" description="RecF/RecN/SMC N-terminal" evidence="12">
    <location>
        <begin position="1"/>
        <end position="512"/>
    </location>
</feature>
<dbReference type="SUPFAM" id="SSF52540">
    <property type="entry name" value="P-loop containing nucleoside triphosphate hydrolases"/>
    <property type="match status" value="1"/>
</dbReference>
<dbReference type="EMBL" id="JAOTML010000008">
    <property type="protein sequence ID" value="MCY3053752.1"/>
    <property type="molecule type" value="Genomic_DNA"/>
</dbReference>
<evidence type="ECO:0000313" key="14">
    <source>
        <dbReference type="EMBL" id="QPS00687.1"/>
    </source>
</evidence>
<protein>
    <recommendedName>
        <fullName evidence="3 9">DNA repair protein RecN</fullName>
    </recommendedName>
    <alternativeName>
        <fullName evidence="8 9">Recombination protein N</fullName>
    </alternativeName>
</protein>
<gene>
    <name evidence="14" type="primary">recN</name>
    <name evidence="14" type="ORF">I6G68_04570</name>
    <name evidence="13" type="ORF">ODY43_07100</name>
</gene>
<evidence type="ECO:0000256" key="11">
    <source>
        <dbReference type="SAM" id="MobiDB-lite"/>
    </source>
</evidence>
<feature type="region of interest" description="Disordered" evidence="11">
    <location>
        <begin position="543"/>
        <end position="570"/>
    </location>
</feature>
<dbReference type="FunFam" id="3.40.50.300:FF:000356">
    <property type="entry name" value="DNA repair protein RecN"/>
    <property type="match status" value="1"/>
</dbReference>
<dbReference type="NCBIfam" id="NF008121">
    <property type="entry name" value="PRK10869.1"/>
    <property type="match status" value="1"/>
</dbReference>
<sequence length="570" mass="63988">MLQNIVIENFAIIDQVTIDFDEGMTVLTGETGAGKSIIIDALGLLAGGRGSVDFIRYGTKALKLRGIFYLPDFSDAGRDFLKDQDIPFEDDQLLITRALDQKGRNTIKVNGVPLTVSLLKELGDYLLEIHGQNEHQTLLDPKNHLDLLDQYAGSRIAQEQEAYAKDYQNYRQAKKAVKDFALNEQEVAQRLDLLKFQLNEIELAQLVPGEDEELSEERQKLQSYQNIVSSLGQALNALSEGQGNAVDLLSESSQALGQIEDLDSDYKAYYEQAQSAYYSVQELAYSIRDNLDSLSYDPRRLDQIEERLATIDQLKHKYGKAIADILAYYQEAQKDYQALQDRESHQEELEADFKQAKQAISKSAKALHQKRLVVAEELEQAIEEQLADLYMKNTRFAVDFKQRKSFAASGADEVTFYIQTNPGEPLRPLHKIASGGELSRIILAIKAILQASRPTSTVIFDEVDTGVSGRVAQAIANKMFEIALSAQVLCISHLPQVAAMADHQLHISKVSHDDQTKTQVSRLNDQERVGEIGHMTTGEVMTEASRRAAQDQLKQAQAYRKQRRQDSNEN</sequence>
<dbReference type="Gene3D" id="3.40.50.300">
    <property type="entry name" value="P-loop containing nucleotide triphosphate hydrolases"/>
    <property type="match status" value="2"/>
</dbReference>